<proteinExistence type="predicted"/>
<keyword evidence="2" id="KW-1185">Reference proteome</keyword>
<evidence type="ECO:0000313" key="1">
    <source>
        <dbReference type="EMBL" id="OBS18300.1"/>
    </source>
</evidence>
<sequence>MCKKIIRWFCCPVQISDPNDLPPIPQRPRPANPFRPWARWRSCDRLSQEEMRYLQLGHQNYYYIRHRKKYWIRCARTVAGGCDEVPLETRTELYSIPCPDCTRDHASAMSSRPFQTCVEEPDTNRHSDTLRDIYAGYVSELVSHTRAFFRHELDLEPLDKLSAMTYIRGLNCTESPYHIRRQHPDRNNYPEECLTECACTVDPVAHNLSRAVRNQEAMRVRDKRAYVWFEAVQQDTHLETYQTEHFVQIPNQLAINLDEESSEKHDRMVERVGQQVVSLCLLDHNPDLQTQWTARYDDLDEWRERVMHREALCLIMIRYAAADPGISLSFADELMKYILTMLAPGLDETDSSIQHFFCNISAYKDFAELTAICDQMTTGDIIRRGKWNYRQECMDQQDHLLNTMRRNRNISYRNIVNKQRVAEAVAQRYRIPGSAILETDEMRDCVICSDPFDTSEDDFVPENLAVIQLPCCAKFIHTRCFKGVTTGKKQACSFCNADLETIGMDPGDGTEFLSFALRPAELPPGLHRFSTGIENAIARFVDPKGITLLKELNKVIEDEEDIPRGTLGVVYRDWPMNAY</sequence>
<dbReference type="EMBL" id="LYXU01000004">
    <property type="protein sequence ID" value="OBS18300.1"/>
    <property type="molecule type" value="Genomic_DNA"/>
</dbReference>
<accession>A0A1B8ACU7</accession>
<evidence type="ECO:0000313" key="2">
    <source>
        <dbReference type="Proteomes" id="UP000091967"/>
    </source>
</evidence>
<protein>
    <recommendedName>
        <fullName evidence="3">RING-type domain-containing protein</fullName>
    </recommendedName>
</protein>
<dbReference type="OMA" id="YWIRCAR"/>
<dbReference type="Proteomes" id="UP000091967">
    <property type="component" value="Unassembled WGS sequence"/>
</dbReference>
<dbReference type="Gene3D" id="3.30.40.10">
    <property type="entry name" value="Zinc/RING finger domain, C3HC4 (zinc finger)"/>
    <property type="match status" value="1"/>
</dbReference>
<organism evidence="1 2">
    <name type="scientific">Fusarium poae</name>
    <dbReference type="NCBI Taxonomy" id="36050"/>
    <lineage>
        <taxon>Eukaryota</taxon>
        <taxon>Fungi</taxon>
        <taxon>Dikarya</taxon>
        <taxon>Ascomycota</taxon>
        <taxon>Pezizomycotina</taxon>
        <taxon>Sordariomycetes</taxon>
        <taxon>Hypocreomycetidae</taxon>
        <taxon>Hypocreales</taxon>
        <taxon>Nectriaceae</taxon>
        <taxon>Fusarium</taxon>
    </lineage>
</organism>
<dbReference type="InterPro" id="IPR013083">
    <property type="entry name" value="Znf_RING/FYVE/PHD"/>
</dbReference>
<evidence type="ECO:0008006" key="3">
    <source>
        <dbReference type="Google" id="ProtNLM"/>
    </source>
</evidence>
<name>A0A1B8ACU7_FUSPO</name>
<reference evidence="1 2" key="1">
    <citation type="submission" date="2016-06" db="EMBL/GenBank/DDBJ databases">
        <title>Living apart together: crosstalk between the core and supernumerary genomes in a fungal plant pathogen.</title>
        <authorList>
            <person name="Vanheule A."/>
            <person name="Audenaert K."/>
            <person name="Warris S."/>
            <person name="Van De Geest H."/>
            <person name="Schijlen E."/>
            <person name="Hofte M."/>
            <person name="De Saeger S."/>
            <person name="Haesaert G."/>
            <person name="Waalwijk C."/>
            <person name="Van Der Lee T."/>
        </authorList>
    </citation>
    <scope>NUCLEOTIDE SEQUENCE [LARGE SCALE GENOMIC DNA]</scope>
    <source>
        <strain evidence="1 2">2516</strain>
    </source>
</reference>
<comment type="caution">
    <text evidence="1">The sequence shown here is derived from an EMBL/GenBank/DDBJ whole genome shotgun (WGS) entry which is preliminary data.</text>
</comment>
<gene>
    <name evidence="1" type="ORF">FPOA_10027</name>
</gene>
<dbReference type="AlphaFoldDB" id="A0A1B8ACU7"/>